<evidence type="ECO:0000256" key="4">
    <source>
        <dbReference type="ARBA" id="ARBA00022989"/>
    </source>
</evidence>
<comment type="subcellular location">
    <subcellularLocation>
        <location evidence="1">Cell membrane</location>
        <topology evidence="1">Multi-pass membrane protein</topology>
    </subcellularLocation>
</comment>
<evidence type="ECO:0000256" key="2">
    <source>
        <dbReference type="ARBA" id="ARBA00022475"/>
    </source>
</evidence>
<evidence type="ECO:0000256" key="5">
    <source>
        <dbReference type="ARBA" id="ARBA00023136"/>
    </source>
</evidence>
<dbReference type="Proteomes" id="UP000198263">
    <property type="component" value="Unassembled WGS sequence"/>
</dbReference>
<evidence type="ECO:0000313" key="8">
    <source>
        <dbReference type="Proteomes" id="UP000198263"/>
    </source>
</evidence>
<dbReference type="PANTHER" id="PTHR39087:SF2">
    <property type="entry name" value="UPF0104 MEMBRANE PROTEIN MJ1595"/>
    <property type="match status" value="1"/>
</dbReference>
<accession>A0A658QUS1</accession>
<feature type="transmembrane region" description="Helical" evidence="6">
    <location>
        <begin position="149"/>
        <end position="171"/>
    </location>
</feature>
<dbReference type="EMBL" id="FCNV02000002">
    <property type="protein sequence ID" value="SAL23576.1"/>
    <property type="molecule type" value="Genomic_DNA"/>
</dbReference>
<name>A0A658QUS1_9BURK</name>
<gene>
    <name evidence="7" type="ORF">AWB72_01737</name>
</gene>
<dbReference type="RefSeq" id="WP_040050854.1">
    <property type="nucleotide sequence ID" value="NZ_FCNV02000002.1"/>
</dbReference>
<organism evidence="7 8">
    <name type="scientific">Caballeronia concitans</name>
    <dbReference type="NCBI Taxonomy" id="1777133"/>
    <lineage>
        <taxon>Bacteria</taxon>
        <taxon>Pseudomonadati</taxon>
        <taxon>Pseudomonadota</taxon>
        <taxon>Betaproteobacteria</taxon>
        <taxon>Burkholderiales</taxon>
        <taxon>Burkholderiaceae</taxon>
        <taxon>Caballeronia</taxon>
    </lineage>
</organism>
<keyword evidence="4 6" id="KW-1133">Transmembrane helix</keyword>
<dbReference type="NCBIfam" id="TIGR03476">
    <property type="entry name" value="HpnL"/>
    <property type="match status" value="1"/>
</dbReference>
<proteinExistence type="predicted"/>
<evidence type="ECO:0000256" key="1">
    <source>
        <dbReference type="ARBA" id="ARBA00004651"/>
    </source>
</evidence>
<dbReference type="InterPro" id="IPR022791">
    <property type="entry name" value="L-PG_synthase/AglD"/>
</dbReference>
<evidence type="ECO:0000256" key="6">
    <source>
        <dbReference type="SAM" id="Phobius"/>
    </source>
</evidence>
<evidence type="ECO:0000313" key="7">
    <source>
        <dbReference type="EMBL" id="SAL23576.1"/>
    </source>
</evidence>
<feature type="transmembrane region" description="Helical" evidence="6">
    <location>
        <begin position="42"/>
        <end position="61"/>
    </location>
</feature>
<evidence type="ECO:0000256" key="3">
    <source>
        <dbReference type="ARBA" id="ARBA00022692"/>
    </source>
</evidence>
<reference evidence="7 8" key="1">
    <citation type="submission" date="2016-01" db="EMBL/GenBank/DDBJ databases">
        <authorList>
            <person name="Peeters C."/>
        </authorList>
    </citation>
    <scope>NUCLEOTIDE SEQUENCE [LARGE SCALE GENOMIC DNA]</scope>
    <source>
        <strain evidence="7">LMG 29315</strain>
    </source>
</reference>
<dbReference type="OrthoDB" id="594003at2"/>
<dbReference type="AlphaFoldDB" id="A0A658QUS1"/>
<keyword evidence="5 6" id="KW-0472">Membrane</keyword>
<sequence length="334" mass="35834">MMSLIKRLAWLRWPIAVALLIALALHEGIFEALALIKRAGPVLLWLIPLHALPLLLDARAWQVLLRDRLPLTTLWWIAVVREAVGRLLPVLGIGGELIGIRLAARYMSDVGVVSASVIVETLVTMAVQYALAMLGLACLYMTLGHADGLSAIIAWGLAMSLPIAVCAFVVAHRGAPFHRLEAMACRWIGESHQLVAKLDGKRLDAEIRSLLQRTSRCASAFAWQLAGYVLGASEIYFGLAMLGHPVSIAGAIAIEALTQCVRNAFFIMPAGLGVQEATIVTVSAALGIDREAALSLALLRRAREFIWGGIALTLLRLLGAADVKERSGAPAGLP</sequence>
<feature type="transmembrane region" description="Helical" evidence="6">
    <location>
        <begin position="110"/>
        <end position="143"/>
    </location>
</feature>
<protein>
    <submittedName>
        <fullName evidence="7">Membrane protein</fullName>
    </submittedName>
</protein>
<comment type="caution">
    <text evidence="7">The sequence shown here is derived from an EMBL/GenBank/DDBJ whole genome shotgun (WGS) entry which is preliminary data.</text>
</comment>
<keyword evidence="8" id="KW-1185">Reference proteome</keyword>
<dbReference type="PANTHER" id="PTHR39087">
    <property type="entry name" value="UPF0104 MEMBRANE PROTEIN MJ1595"/>
    <property type="match status" value="1"/>
</dbReference>
<dbReference type="GO" id="GO:0005886">
    <property type="term" value="C:plasma membrane"/>
    <property type="evidence" value="ECO:0007669"/>
    <property type="project" value="UniProtKB-SubCell"/>
</dbReference>
<dbReference type="Pfam" id="PF03706">
    <property type="entry name" value="LPG_synthase_TM"/>
    <property type="match status" value="1"/>
</dbReference>
<keyword evidence="2" id="KW-1003">Cell membrane</keyword>
<keyword evidence="3 6" id="KW-0812">Transmembrane</keyword>